<dbReference type="Gene3D" id="2.40.160.20">
    <property type="match status" value="1"/>
</dbReference>
<dbReference type="InterPro" id="IPR027385">
    <property type="entry name" value="Beta-barrel_OMP"/>
</dbReference>
<comment type="caution">
    <text evidence="4">The sequence shown here is derived from an EMBL/GenBank/DDBJ whole genome shotgun (WGS) entry which is preliminary data.</text>
</comment>
<evidence type="ECO:0000256" key="1">
    <source>
        <dbReference type="ARBA" id="ARBA00022729"/>
    </source>
</evidence>
<organism evidence="4 5">
    <name type="scientific">Luteibacter anthropi</name>
    <dbReference type="NCBI Taxonomy" id="564369"/>
    <lineage>
        <taxon>Bacteria</taxon>
        <taxon>Pseudomonadati</taxon>
        <taxon>Pseudomonadota</taxon>
        <taxon>Gammaproteobacteria</taxon>
        <taxon>Lysobacterales</taxon>
        <taxon>Rhodanobacteraceae</taxon>
        <taxon>Luteibacter</taxon>
    </lineage>
</organism>
<accession>A0A7X5ZJQ6</accession>
<gene>
    <name evidence="4" type="ORF">HBF25_16425</name>
</gene>
<protein>
    <submittedName>
        <fullName evidence="4">Porin family protein</fullName>
    </submittedName>
</protein>
<dbReference type="EMBL" id="JAARLZ010000009">
    <property type="protein sequence ID" value="NII07970.1"/>
    <property type="molecule type" value="Genomic_DNA"/>
</dbReference>
<evidence type="ECO:0000313" key="4">
    <source>
        <dbReference type="EMBL" id="NII07970.1"/>
    </source>
</evidence>
<dbReference type="Pfam" id="PF13505">
    <property type="entry name" value="OMP_b-brl"/>
    <property type="match status" value="1"/>
</dbReference>
<evidence type="ECO:0000256" key="2">
    <source>
        <dbReference type="SAM" id="SignalP"/>
    </source>
</evidence>
<feature type="domain" description="Outer membrane protein beta-barrel" evidence="3">
    <location>
        <begin position="10"/>
        <end position="226"/>
    </location>
</feature>
<feature type="chain" id="PRO_5030864563" evidence="2">
    <location>
        <begin position="24"/>
        <end position="227"/>
    </location>
</feature>
<proteinExistence type="predicted"/>
<reference evidence="4 5" key="1">
    <citation type="submission" date="2020-03" db="EMBL/GenBank/DDBJ databases">
        <authorList>
            <person name="Lai Q."/>
        </authorList>
    </citation>
    <scope>NUCLEOTIDE SEQUENCE [LARGE SCALE GENOMIC DNA]</scope>
    <source>
        <strain evidence="4 5">CCUG 25036</strain>
    </source>
</reference>
<feature type="signal peptide" evidence="2">
    <location>
        <begin position="1"/>
        <end position="23"/>
    </location>
</feature>
<evidence type="ECO:0000259" key="3">
    <source>
        <dbReference type="Pfam" id="PF13505"/>
    </source>
</evidence>
<dbReference type="AlphaFoldDB" id="A0A7X5ZJQ6"/>
<keyword evidence="1 2" id="KW-0732">Signal</keyword>
<dbReference type="Proteomes" id="UP000490980">
    <property type="component" value="Unassembled WGS sequence"/>
</dbReference>
<dbReference type="SUPFAM" id="SSF56925">
    <property type="entry name" value="OMPA-like"/>
    <property type="match status" value="1"/>
</dbReference>
<dbReference type="RefSeq" id="WP_166950276.1">
    <property type="nucleotide sequence ID" value="NZ_JAARLZ010000009.1"/>
</dbReference>
<name>A0A7X5ZJQ6_9GAMM</name>
<sequence length="227" mass="25043">MHNTMLRTAIAAVLLAAPLAATAESSSASVSQTGPFISVTTGASRFDIDHRPTSDANYKKEDRSSTGFGILGGYRWVVSRPFSLGVEAGYVNLGKATWRNDRGGLSTHYALREETRSDAIVIGVNGKWDLPYDLRLTAHLGVAHLRTRSEGSEEYSYIQVYDNTVRYRHTSFDNRIYGGIGVGYDFSENIGLALTFDRYTFKPNGKGDNGKTAHVNLVGLTAEYRFW</sequence>
<dbReference type="InterPro" id="IPR011250">
    <property type="entry name" value="OMP/PagP_B-barrel"/>
</dbReference>
<evidence type="ECO:0000313" key="5">
    <source>
        <dbReference type="Proteomes" id="UP000490980"/>
    </source>
</evidence>
<keyword evidence="5" id="KW-1185">Reference proteome</keyword>